<feature type="region of interest" description="Disordered" evidence="1">
    <location>
        <begin position="1"/>
        <end position="30"/>
    </location>
</feature>
<feature type="region of interest" description="Disordered" evidence="1">
    <location>
        <begin position="67"/>
        <end position="98"/>
    </location>
</feature>
<accession>A0AAN9N0V3</accession>
<dbReference type="EMBL" id="JAYMYR010000005">
    <property type="protein sequence ID" value="KAK7364634.1"/>
    <property type="molecule type" value="Genomic_DNA"/>
</dbReference>
<evidence type="ECO:0000313" key="2">
    <source>
        <dbReference type="EMBL" id="KAK7364634.1"/>
    </source>
</evidence>
<keyword evidence="3" id="KW-1185">Reference proteome</keyword>
<evidence type="ECO:0000256" key="1">
    <source>
        <dbReference type="SAM" id="MobiDB-lite"/>
    </source>
</evidence>
<protein>
    <submittedName>
        <fullName evidence="2">Uncharacterized protein</fullName>
    </submittedName>
</protein>
<organism evidence="2 3">
    <name type="scientific">Phaseolus coccineus</name>
    <name type="common">Scarlet runner bean</name>
    <name type="synonym">Phaseolus multiflorus</name>
    <dbReference type="NCBI Taxonomy" id="3886"/>
    <lineage>
        <taxon>Eukaryota</taxon>
        <taxon>Viridiplantae</taxon>
        <taxon>Streptophyta</taxon>
        <taxon>Embryophyta</taxon>
        <taxon>Tracheophyta</taxon>
        <taxon>Spermatophyta</taxon>
        <taxon>Magnoliopsida</taxon>
        <taxon>eudicotyledons</taxon>
        <taxon>Gunneridae</taxon>
        <taxon>Pentapetalae</taxon>
        <taxon>rosids</taxon>
        <taxon>fabids</taxon>
        <taxon>Fabales</taxon>
        <taxon>Fabaceae</taxon>
        <taxon>Papilionoideae</taxon>
        <taxon>50 kb inversion clade</taxon>
        <taxon>NPAAA clade</taxon>
        <taxon>indigoferoid/millettioid clade</taxon>
        <taxon>Phaseoleae</taxon>
        <taxon>Phaseolus</taxon>
    </lineage>
</organism>
<comment type="caution">
    <text evidence="2">The sequence shown here is derived from an EMBL/GenBank/DDBJ whole genome shotgun (WGS) entry which is preliminary data.</text>
</comment>
<reference evidence="2 3" key="1">
    <citation type="submission" date="2024-01" db="EMBL/GenBank/DDBJ databases">
        <title>The genomes of 5 underutilized Papilionoideae crops provide insights into root nodulation and disease resistanc.</title>
        <authorList>
            <person name="Jiang F."/>
        </authorList>
    </citation>
    <scope>NUCLEOTIDE SEQUENCE [LARGE SCALE GENOMIC DNA]</scope>
    <source>
        <strain evidence="2">JINMINGXINNONG_FW02</strain>
        <tissue evidence="2">Leaves</tissue>
    </source>
</reference>
<name>A0AAN9N0V3_PHACN</name>
<dbReference type="AlphaFoldDB" id="A0AAN9N0V3"/>
<sequence length="98" mass="11332">MDTVEGGKNKKKEDGEKVASKEEEEEALRKDAEDLKSWIDMIEKMNDQEIKDYLENNAEDIKLAKVPKPKKKVQRTRKSKPSTSSNGILASVWRFHQK</sequence>
<evidence type="ECO:0000313" key="3">
    <source>
        <dbReference type="Proteomes" id="UP001374584"/>
    </source>
</evidence>
<proteinExistence type="predicted"/>
<feature type="compositionally biased region" description="Basic residues" evidence="1">
    <location>
        <begin position="67"/>
        <end position="80"/>
    </location>
</feature>
<dbReference type="Proteomes" id="UP001374584">
    <property type="component" value="Unassembled WGS sequence"/>
</dbReference>
<gene>
    <name evidence="2" type="ORF">VNO80_13374</name>
</gene>